<keyword evidence="1" id="KW-0812">Transmembrane</keyword>
<feature type="transmembrane region" description="Helical" evidence="1">
    <location>
        <begin position="6"/>
        <end position="25"/>
    </location>
</feature>
<organism evidence="2 3">
    <name type="scientific">Alicyclobacillus fodiniaquatilis</name>
    <dbReference type="NCBI Taxonomy" id="1661150"/>
    <lineage>
        <taxon>Bacteria</taxon>
        <taxon>Bacillati</taxon>
        <taxon>Bacillota</taxon>
        <taxon>Bacilli</taxon>
        <taxon>Bacillales</taxon>
        <taxon>Alicyclobacillaceae</taxon>
        <taxon>Alicyclobacillus</taxon>
    </lineage>
</organism>
<evidence type="ECO:0000256" key="1">
    <source>
        <dbReference type="SAM" id="Phobius"/>
    </source>
</evidence>
<comment type="caution">
    <text evidence="2">The sequence shown here is derived from an EMBL/GenBank/DDBJ whole genome shotgun (WGS) entry which is preliminary data.</text>
</comment>
<dbReference type="Proteomes" id="UP001597079">
    <property type="component" value="Unassembled WGS sequence"/>
</dbReference>
<name>A0ABW4JEU9_9BACL</name>
<dbReference type="RefSeq" id="WP_377942692.1">
    <property type="nucleotide sequence ID" value="NZ_JBHUCX010000021.1"/>
</dbReference>
<proteinExistence type="predicted"/>
<keyword evidence="3" id="KW-1185">Reference proteome</keyword>
<sequence length="150" mass="15547">MPSNLITTLFGICVSFAVTVILLLAPSLVGMKLQMNAIAEDAARVYAVTGDPVAVQNEINADLAAENIPTTWDGQILVSVTEPADTTEPGVSETSTPTSENANVSIQYNAPVPFDRALTLFGGPALAQTVPMTASASAYNEVQYTGANSG</sequence>
<dbReference type="EMBL" id="JBHUCX010000021">
    <property type="protein sequence ID" value="MFD1674822.1"/>
    <property type="molecule type" value="Genomic_DNA"/>
</dbReference>
<reference evidence="3" key="1">
    <citation type="journal article" date="2019" name="Int. J. Syst. Evol. Microbiol.">
        <title>The Global Catalogue of Microorganisms (GCM) 10K type strain sequencing project: providing services to taxonomists for standard genome sequencing and annotation.</title>
        <authorList>
            <consortium name="The Broad Institute Genomics Platform"/>
            <consortium name="The Broad Institute Genome Sequencing Center for Infectious Disease"/>
            <person name="Wu L."/>
            <person name="Ma J."/>
        </authorList>
    </citation>
    <scope>NUCLEOTIDE SEQUENCE [LARGE SCALE GENOMIC DNA]</scope>
    <source>
        <strain evidence="3">CGMCC 1.12286</strain>
    </source>
</reference>
<gene>
    <name evidence="2" type="ORF">ACFSB2_08940</name>
</gene>
<evidence type="ECO:0000313" key="2">
    <source>
        <dbReference type="EMBL" id="MFD1674822.1"/>
    </source>
</evidence>
<accession>A0ABW4JEU9</accession>
<keyword evidence="1" id="KW-0472">Membrane</keyword>
<keyword evidence="1" id="KW-1133">Transmembrane helix</keyword>
<evidence type="ECO:0000313" key="3">
    <source>
        <dbReference type="Proteomes" id="UP001597079"/>
    </source>
</evidence>
<protein>
    <submittedName>
        <fullName evidence="2">Uncharacterized protein</fullName>
    </submittedName>
</protein>